<evidence type="ECO:0000256" key="6">
    <source>
        <dbReference type="ARBA" id="ARBA00022989"/>
    </source>
</evidence>
<keyword evidence="9 11" id="KW-0503">Monooxygenase</keyword>
<dbReference type="SUPFAM" id="SSF48264">
    <property type="entry name" value="Cytochrome P450"/>
    <property type="match status" value="1"/>
</dbReference>
<evidence type="ECO:0000313" key="12">
    <source>
        <dbReference type="EMBL" id="KAK9290544.1"/>
    </source>
</evidence>
<reference evidence="12 13" key="1">
    <citation type="journal article" date="2024" name="Plant J.">
        <title>Genome sequences and population genomics reveal climatic adaptation and genomic divergence between two closely related sweetgum species.</title>
        <authorList>
            <person name="Xu W.Q."/>
            <person name="Ren C.Q."/>
            <person name="Zhang X.Y."/>
            <person name="Comes H.P."/>
            <person name="Liu X.H."/>
            <person name="Li Y.G."/>
            <person name="Kettle C.J."/>
            <person name="Jalonen R."/>
            <person name="Gaisberger H."/>
            <person name="Ma Y.Z."/>
            <person name="Qiu Y.X."/>
        </authorList>
    </citation>
    <scope>NUCLEOTIDE SEQUENCE [LARGE SCALE GENOMIC DNA]</scope>
    <source>
        <strain evidence="12">Hangzhou</strain>
    </source>
</reference>
<dbReference type="GO" id="GO:0020037">
    <property type="term" value="F:heme binding"/>
    <property type="evidence" value="ECO:0007669"/>
    <property type="project" value="InterPro"/>
</dbReference>
<dbReference type="GO" id="GO:0004497">
    <property type="term" value="F:monooxygenase activity"/>
    <property type="evidence" value="ECO:0007669"/>
    <property type="project" value="UniProtKB-KW"/>
</dbReference>
<evidence type="ECO:0000256" key="4">
    <source>
        <dbReference type="ARBA" id="ARBA00022692"/>
    </source>
</evidence>
<accession>A0AAP0X2H9</accession>
<dbReference type="InterPro" id="IPR001128">
    <property type="entry name" value="Cyt_P450"/>
</dbReference>
<dbReference type="PRINTS" id="PR00359">
    <property type="entry name" value="BP450"/>
</dbReference>
<evidence type="ECO:0000256" key="5">
    <source>
        <dbReference type="ARBA" id="ARBA00022723"/>
    </source>
</evidence>
<organism evidence="12 13">
    <name type="scientific">Liquidambar formosana</name>
    <name type="common">Formosan gum</name>
    <dbReference type="NCBI Taxonomy" id="63359"/>
    <lineage>
        <taxon>Eukaryota</taxon>
        <taxon>Viridiplantae</taxon>
        <taxon>Streptophyta</taxon>
        <taxon>Embryophyta</taxon>
        <taxon>Tracheophyta</taxon>
        <taxon>Spermatophyta</taxon>
        <taxon>Magnoliopsida</taxon>
        <taxon>eudicotyledons</taxon>
        <taxon>Gunneridae</taxon>
        <taxon>Pentapetalae</taxon>
        <taxon>Saxifragales</taxon>
        <taxon>Altingiaceae</taxon>
        <taxon>Liquidambar</taxon>
    </lineage>
</organism>
<keyword evidence="5 11" id="KW-0479">Metal-binding</keyword>
<keyword evidence="10" id="KW-0472">Membrane</keyword>
<evidence type="ECO:0000256" key="3">
    <source>
        <dbReference type="ARBA" id="ARBA00022617"/>
    </source>
</evidence>
<dbReference type="InterPro" id="IPR002397">
    <property type="entry name" value="Cyt_P450_B"/>
</dbReference>
<dbReference type="Gene3D" id="1.10.630.10">
    <property type="entry name" value="Cytochrome P450"/>
    <property type="match status" value="2"/>
</dbReference>
<evidence type="ECO:0000256" key="9">
    <source>
        <dbReference type="ARBA" id="ARBA00023033"/>
    </source>
</evidence>
<comment type="caution">
    <text evidence="12">The sequence shown here is derived from an EMBL/GenBank/DDBJ whole genome shotgun (WGS) entry which is preliminary data.</text>
</comment>
<protein>
    <recommendedName>
        <fullName evidence="14">Cytochrome P450</fullName>
    </recommendedName>
</protein>
<dbReference type="PROSITE" id="PS00086">
    <property type="entry name" value="CYTOCHROME_P450"/>
    <property type="match status" value="1"/>
</dbReference>
<evidence type="ECO:0000256" key="11">
    <source>
        <dbReference type="RuleBase" id="RU000461"/>
    </source>
</evidence>
<keyword evidence="6" id="KW-1133">Transmembrane helix</keyword>
<evidence type="ECO:0000256" key="2">
    <source>
        <dbReference type="ARBA" id="ARBA00010617"/>
    </source>
</evidence>
<proteinExistence type="inferred from homology"/>
<keyword evidence="13" id="KW-1185">Reference proteome</keyword>
<comment type="similarity">
    <text evidence="2 11">Belongs to the cytochrome P450 family.</text>
</comment>
<comment type="subcellular location">
    <subcellularLocation>
        <location evidence="1">Membrane</location>
    </subcellularLocation>
</comment>
<dbReference type="InterPro" id="IPR017972">
    <property type="entry name" value="Cyt_P450_CS"/>
</dbReference>
<evidence type="ECO:0000313" key="13">
    <source>
        <dbReference type="Proteomes" id="UP001415857"/>
    </source>
</evidence>
<dbReference type="GO" id="GO:0016020">
    <property type="term" value="C:membrane"/>
    <property type="evidence" value="ECO:0007669"/>
    <property type="project" value="UniProtKB-SubCell"/>
</dbReference>
<dbReference type="InterPro" id="IPR036396">
    <property type="entry name" value="Cyt_P450_sf"/>
</dbReference>
<dbReference type="AlphaFoldDB" id="A0AAP0X2H9"/>
<evidence type="ECO:0000256" key="1">
    <source>
        <dbReference type="ARBA" id="ARBA00004370"/>
    </source>
</evidence>
<keyword evidence="4" id="KW-0812">Transmembrane</keyword>
<dbReference type="GO" id="GO:0016705">
    <property type="term" value="F:oxidoreductase activity, acting on paired donors, with incorporation or reduction of molecular oxygen"/>
    <property type="evidence" value="ECO:0007669"/>
    <property type="project" value="InterPro"/>
</dbReference>
<dbReference type="PRINTS" id="PR00385">
    <property type="entry name" value="P450"/>
</dbReference>
<keyword evidence="3 11" id="KW-0349">Heme</keyword>
<sequence length="343" mass="39849">MEGLVVEMCWALVLVGVCSVLMRVLELVWLKPRRLRSTLGRQGISGPQPTFLYGNLPEMHKIQSTIARPPNDDHRVSHHRWSDFIFPYLQQWTHQYGQVYMYSTGNKQHLYVSRPELMKEFNLHKSLDLGKPLYLASAMEPMLGDGIIKANGRHWALQRKLIAPEFFLDKVKERVRAEIVELCGDRHHYRSPDMDTLHKLKTLTMVIQETLRLYGPGVIMAREVFADMKFGDLFVPKGMHIWSLIPSLHRDPENWGPDVNEFKPERFARGISEACKYPQAYIPFGYGTRLCVGQTFAMVELKMMLSRILSNFSFSLSPNYRHSPIYRMLLVPEYGIRLLIKEV</sequence>
<dbReference type="PANTHER" id="PTHR24282">
    <property type="entry name" value="CYTOCHROME P450 FAMILY MEMBER"/>
    <property type="match status" value="1"/>
</dbReference>
<dbReference type="InterPro" id="IPR050665">
    <property type="entry name" value="Cytochrome_P450_Monooxygen"/>
</dbReference>
<keyword evidence="7 11" id="KW-0560">Oxidoreductase</keyword>
<dbReference type="GO" id="GO:0005506">
    <property type="term" value="F:iron ion binding"/>
    <property type="evidence" value="ECO:0007669"/>
    <property type="project" value="InterPro"/>
</dbReference>
<dbReference type="Pfam" id="PF00067">
    <property type="entry name" value="p450"/>
    <property type="match status" value="2"/>
</dbReference>
<dbReference type="PANTHER" id="PTHR24282:SF130">
    <property type="entry name" value="CYTOCHROME P450 FAMILY PROTEIN"/>
    <property type="match status" value="1"/>
</dbReference>
<keyword evidence="8 11" id="KW-0408">Iron</keyword>
<evidence type="ECO:0000256" key="7">
    <source>
        <dbReference type="ARBA" id="ARBA00023002"/>
    </source>
</evidence>
<gene>
    <name evidence="12" type="ORF">L1049_008714</name>
</gene>
<dbReference type="EMBL" id="JBBPBK010000002">
    <property type="protein sequence ID" value="KAK9290544.1"/>
    <property type="molecule type" value="Genomic_DNA"/>
</dbReference>
<evidence type="ECO:0000256" key="10">
    <source>
        <dbReference type="ARBA" id="ARBA00023136"/>
    </source>
</evidence>
<evidence type="ECO:0000256" key="8">
    <source>
        <dbReference type="ARBA" id="ARBA00023004"/>
    </source>
</evidence>
<evidence type="ECO:0008006" key="14">
    <source>
        <dbReference type="Google" id="ProtNLM"/>
    </source>
</evidence>
<name>A0AAP0X2H9_LIQFO</name>
<dbReference type="Proteomes" id="UP001415857">
    <property type="component" value="Unassembled WGS sequence"/>
</dbReference>